<accession>A0ABW5LPL7</accession>
<evidence type="ECO:0000313" key="1">
    <source>
        <dbReference type="EMBL" id="MFD2565746.1"/>
    </source>
</evidence>
<sequence>MKNIRYIIPILVFFLTVNAYSQRRSKHDPDKIRAYKIAYITDKLNLSEEEAKKFWPVYNAHEKKVSELRKEESTKIWRMIRSKDQISELSEADAKSVITSMMAIQEKYHKVNKEYAQKLKSIFTYKKILQLKVAERGFKRELFEKLRKQRKRVKKE</sequence>
<protein>
    <recommendedName>
        <fullName evidence="3">Sensor of ECF-type sigma factor</fullName>
    </recommendedName>
</protein>
<reference evidence="2" key="1">
    <citation type="journal article" date="2019" name="Int. J. Syst. Evol. Microbiol.">
        <title>The Global Catalogue of Microorganisms (GCM) 10K type strain sequencing project: providing services to taxonomists for standard genome sequencing and annotation.</title>
        <authorList>
            <consortium name="The Broad Institute Genomics Platform"/>
            <consortium name="The Broad Institute Genome Sequencing Center for Infectious Disease"/>
            <person name="Wu L."/>
            <person name="Ma J."/>
        </authorList>
    </citation>
    <scope>NUCLEOTIDE SEQUENCE [LARGE SCALE GENOMIC DNA]</scope>
    <source>
        <strain evidence="2">KCTC 52127</strain>
    </source>
</reference>
<dbReference type="Proteomes" id="UP001597508">
    <property type="component" value="Unassembled WGS sequence"/>
</dbReference>
<evidence type="ECO:0000313" key="2">
    <source>
        <dbReference type="Proteomes" id="UP001597508"/>
    </source>
</evidence>
<organism evidence="1 2">
    <name type="scientific">Pseudotenacibaculum haliotis</name>
    <dbReference type="NCBI Taxonomy" id="1862138"/>
    <lineage>
        <taxon>Bacteria</taxon>
        <taxon>Pseudomonadati</taxon>
        <taxon>Bacteroidota</taxon>
        <taxon>Flavobacteriia</taxon>
        <taxon>Flavobacteriales</taxon>
        <taxon>Flavobacteriaceae</taxon>
        <taxon>Pseudotenacibaculum</taxon>
    </lineage>
</organism>
<keyword evidence="2" id="KW-1185">Reference proteome</keyword>
<comment type="caution">
    <text evidence="1">The sequence shown here is derived from an EMBL/GenBank/DDBJ whole genome shotgun (WGS) entry which is preliminary data.</text>
</comment>
<dbReference type="EMBL" id="JBHULH010000001">
    <property type="protein sequence ID" value="MFD2565746.1"/>
    <property type="molecule type" value="Genomic_DNA"/>
</dbReference>
<proteinExistence type="predicted"/>
<dbReference type="RefSeq" id="WP_379664472.1">
    <property type="nucleotide sequence ID" value="NZ_JBHULH010000001.1"/>
</dbReference>
<gene>
    <name evidence="1" type="ORF">ACFSRZ_00100</name>
</gene>
<name>A0ABW5LPL7_9FLAO</name>
<evidence type="ECO:0008006" key="3">
    <source>
        <dbReference type="Google" id="ProtNLM"/>
    </source>
</evidence>